<keyword evidence="2" id="KW-1185">Reference proteome</keyword>
<proteinExistence type="predicted"/>
<evidence type="ECO:0000313" key="2">
    <source>
        <dbReference type="Proteomes" id="UP001055879"/>
    </source>
</evidence>
<name>A0ACB8YKH8_ARCLA</name>
<dbReference type="EMBL" id="CM042058">
    <property type="protein sequence ID" value="KAI3685616.1"/>
    <property type="molecule type" value="Genomic_DNA"/>
</dbReference>
<gene>
    <name evidence="1" type="ORF">L6452_34867</name>
</gene>
<organism evidence="1 2">
    <name type="scientific">Arctium lappa</name>
    <name type="common">Greater burdock</name>
    <name type="synonym">Lappa major</name>
    <dbReference type="NCBI Taxonomy" id="4217"/>
    <lineage>
        <taxon>Eukaryota</taxon>
        <taxon>Viridiplantae</taxon>
        <taxon>Streptophyta</taxon>
        <taxon>Embryophyta</taxon>
        <taxon>Tracheophyta</taxon>
        <taxon>Spermatophyta</taxon>
        <taxon>Magnoliopsida</taxon>
        <taxon>eudicotyledons</taxon>
        <taxon>Gunneridae</taxon>
        <taxon>Pentapetalae</taxon>
        <taxon>asterids</taxon>
        <taxon>campanulids</taxon>
        <taxon>Asterales</taxon>
        <taxon>Asteraceae</taxon>
        <taxon>Carduoideae</taxon>
        <taxon>Cardueae</taxon>
        <taxon>Arctiinae</taxon>
        <taxon>Arctium</taxon>
    </lineage>
</organism>
<protein>
    <submittedName>
        <fullName evidence="1">Uncharacterized protein</fullName>
    </submittedName>
</protein>
<comment type="caution">
    <text evidence="1">The sequence shown here is derived from an EMBL/GenBank/DDBJ whole genome shotgun (WGS) entry which is preliminary data.</text>
</comment>
<reference evidence="1 2" key="2">
    <citation type="journal article" date="2022" name="Mol. Ecol. Resour.">
        <title>The genomes of chicory, endive, great burdock and yacon provide insights into Asteraceae paleo-polyploidization history and plant inulin production.</title>
        <authorList>
            <person name="Fan W."/>
            <person name="Wang S."/>
            <person name="Wang H."/>
            <person name="Wang A."/>
            <person name="Jiang F."/>
            <person name="Liu H."/>
            <person name="Zhao H."/>
            <person name="Xu D."/>
            <person name="Zhang Y."/>
        </authorList>
    </citation>
    <scope>NUCLEOTIDE SEQUENCE [LARGE SCALE GENOMIC DNA]</scope>
    <source>
        <strain evidence="2">cv. Niubang</strain>
    </source>
</reference>
<accession>A0ACB8YKH8</accession>
<sequence length="94" mass="10325">MEEQEKKRARVSGDGDDGDDDDDDEDEDEDDEDGDGDDARQDMGTTSPGVTFSLESLDDGAPRLLFEALILVEAPHSDDEDLPLEYVELVYCPG</sequence>
<dbReference type="Proteomes" id="UP001055879">
    <property type="component" value="Linkage Group LG12"/>
</dbReference>
<reference evidence="2" key="1">
    <citation type="journal article" date="2022" name="Mol. Ecol. Resour.">
        <title>The genomes of chicory, endive, great burdock and yacon provide insights into Asteraceae palaeo-polyploidization history and plant inulin production.</title>
        <authorList>
            <person name="Fan W."/>
            <person name="Wang S."/>
            <person name="Wang H."/>
            <person name="Wang A."/>
            <person name="Jiang F."/>
            <person name="Liu H."/>
            <person name="Zhao H."/>
            <person name="Xu D."/>
            <person name="Zhang Y."/>
        </authorList>
    </citation>
    <scope>NUCLEOTIDE SEQUENCE [LARGE SCALE GENOMIC DNA]</scope>
    <source>
        <strain evidence="2">cv. Niubang</strain>
    </source>
</reference>
<evidence type="ECO:0000313" key="1">
    <source>
        <dbReference type="EMBL" id="KAI3685616.1"/>
    </source>
</evidence>